<organism evidence="1 2">
    <name type="scientific">Candidatus Scatenecus faecavium</name>
    <dbReference type="NCBI Taxonomy" id="2840915"/>
    <lineage>
        <taxon>Bacteria</taxon>
        <taxon>Candidatus Scatenecus</taxon>
    </lineage>
</organism>
<proteinExistence type="predicted"/>
<dbReference type="AlphaFoldDB" id="A0A9D1FVF5"/>
<gene>
    <name evidence="1" type="ORF">IAD41_02415</name>
</gene>
<reference evidence="1" key="1">
    <citation type="submission" date="2020-10" db="EMBL/GenBank/DDBJ databases">
        <authorList>
            <person name="Gilroy R."/>
        </authorList>
    </citation>
    <scope>NUCLEOTIDE SEQUENCE</scope>
    <source>
        <strain evidence="1">CHK152-2994</strain>
    </source>
</reference>
<sequence>MAFADTTLKTGISLIENVPSGLFGTWRVAAVLKTTDSPEVFRSKSADLWNLSRNENVMNLTNPFTGASADLSVEFVKGNVIRFTKEGVSDNKKLTDTVELKLNGNKFTGVNRLTLQTISPAGGVVIKTQNAEYVLVGEKISGMSVLEK</sequence>
<comment type="caution">
    <text evidence="1">The sequence shown here is derived from an EMBL/GenBank/DDBJ whole genome shotgun (WGS) entry which is preliminary data.</text>
</comment>
<dbReference type="EMBL" id="DVJO01000051">
    <property type="protein sequence ID" value="HIS82444.1"/>
    <property type="molecule type" value="Genomic_DNA"/>
</dbReference>
<name>A0A9D1FVF5_9BACT</name>
<accession>A0A9D1FVF5</accession>
<evidence type="ECO:0000313" key="1">
    <source>
        <dbReference type="EMBL" id="HIS82444.1"/>
    </source>
</evidence>
<protein>
    <submittedName>
        <fullName evidence="1">Uncharacterized protein</fullName>
    </submittedName>
</protein>
<dbReference type="Proteomes" id="UP000824139">
    <property type="component" value="Unassembled WGS sequence"/>
</dbReference>
<evidence type="ECO:0000313" key="2">
    <source>
        <dbReference type="Proteomes" id="UP000824139"/>
    </source>
</evidence>
<reference evidence="1" key="2">
    <citation type="journal article" date="2021" name="PeerJ">
        <title>Extensive microbial diversity within the chicken gut microbiome revealed by metagenomics and culture.</title>
        <authorList>
            <person name="Gilroy R."/>
            <person name="Ravi A."/>
            <person name="Getino M."/>
            <person name="Pursley I."/>
            <person name="Horton D.L."/>
            <person name="Alikhan N.F."/>
            <person name="Baker D."/>
            <person name="Gharbi K."/>
            <person name="Hall N."/>
            <person name="Watson M."/>
            <person name="Adriaenssens E.M."/>
            <person name="Foster-Nyarko E."/>
            <person name="Jarju S."/>
            <person name="Secka A."/>
            <person name="Antonio M."/>
            <person name="Oren A."/>
            <person name="Chaudhuri R.R."/>
            <person name="La Ragione R."/>
            <person name="Hildebrand F."/>
            <person name="Pallen M.J."/>
        </authorList>
    </citation>
    <scope>NUCLEOTIDE SEQUENCE</scope>
    <source>
        <strain evidence="1">CHK152-2994</strain>
    </source>
</reference>